<name>A0ACB9ZZB2_CATRO</name>
<reference evidence="2" key="1">
    <citation type="journal article" date="2023" name="Nat. Plants">
        <title>Single-cell RNA sequencing provides a high-resolution roadmap for understanding the multicellular compartmentation of specialized metabolism.</title>
        <authorList>
            <person name="Sun S."/>
            <person name="Shen X."/>
            <person name="Li Y."/>
            <person name="Li Y."/>
            <person name="Wang S."/>
            <person name="Li R."/>
            <person name="Zhang H."/>
            <person name="Shen G."/>
            <person name="Guo B."/>
            <person name="Wei J."/>
            <person name="Xu J."/>
            <person name="St-Pierre B."/>
            <person name="Chen S."/>
            <person name="Sun C."/>
        </authorList>
    </citation>
    <scope>NUCLEOTIDE SEQUENCE [LARGE SCALE GENOMIC DNA]</scope>
</reference>
<evidence type="ECO:0000313" key="2">
    <source>
        <dbReference type="Proteomes" id="UP001060085"/>
    </source>
</evidence>
<gene>
    <name evidence="1" type="ORF">M9H77_30244</name>
</gene>
<comment type="caution">
    <text evidence="1">The sequence shown here is derived from an EMBL/GenBank/DDBJ whole genome shotgun (WGS) entry which is preliminary data.</text>
</comment>
<keyword evidence="2" id="KW-1185">Reference proteome</keyword>
<proteinExistence type="predicted"/>
<dbReference type="EMBL" id="CM044707">
    <property type="protein sequence ID" value="KAI5653057.1"/>
    <property type="molecule type" value="Genomic_DNA"/>
</dbReference>
<protein>
    <submittedName>
        <fullName evidence="1">Uncharacterized protein</fullName>
    </submittedName>
</protein>
<dbReference type="Proteomes" id="UP001060085">
    <property type="component" value="Linkage Group LG07"/>
</dbReference>
<accession>A0ACB9ZZB2</accession>
<organism evidence="1 2">
    <name type="scientific">Catharanthus roseus</name>
    <name type="common">Madagascar periwinkle</name>
    <name type="synonym">Vinca rosea</name>
    <dbReference type="NCBI Taxonomy" id="4058"/>
    <lineage>
        <taxon>Eukaryota</taxon>
        <taxon>Viridiplantae</taxon>
        <taxon>Streptophyta</taxon>
        <taxon>Embryophyta</taxon>
        <taxon>Tracheophyta</taxon>
        <taxon>Spermatophyta</taxon>
        <taxon>Magnoliopsida</taxon>
        <taxon>eudicotyledons</taxon>
        <taxon>Gunneridae</taxon>
        <taxon>Pentapetalae</taxon>
        <taxon>asterids</taxon>
        <taxon>lamiids</taxon>
        <taxon>Gentianales</taxon>
        <taxon>Apocynaceae</taxon>
        <taxon>Rauvolfioideae</taxon>
        <taxon>Vinceae</taxon>
        <taxon>Catharanthinae</taxon>
        <taxon>Catharanthus</taxon>
    </lineage>
</organism>
<sequence length="189" mass="21634">MEVKRKQEDYQSKLARDMHGFHHAGGNGLNAYGGNKHGNGNFIPRRHVGVGNFSSYTKSYGHTFYDDYGGYDRVNTTYIIMGIVLMIVMKSIIIVMVEKFCFESLYDEIVHGRKNGNGALFDILQDKCLGKFVENVGYVSSFLDTCMENHNDVVYLNKLMLFAFQGVVIEEQDFPCIVWEEHLCINFEN</sequence>
<evidence type="ECO:0000313" key="1">
    <source>
        <dbReference type="EMBL" id="KAI5653057.1"/>
    </source>
</evidence>